<dbReference type="CDD" id="cd01949">
    <property type="entry name" value="GGDEF"/>
    <property type="match status" value="1"/>
</dbReference>
<reference evidence="2 3" key="1">
    <citation type="submission" date="2023-08" db="EMBL/GenBank/DDBJ databases">
        <title>Implementing the SeqCode for naming new Mesorhizobium species isolated from Vachellia karroo root nodules.</title>
        <authorList>
            <person name="Van Lill M."/>
        </authorList>
    </citation>
    <scope>NUCLEOTIDE SEQUENCE [LARGE SCALE GENOMIC DNA]</scope>
    <source>
        <strain evidence="2 3">VK4B</strain>
    </source>
</reference>
<comment type="caution">
    <text evidence="2">The sequence shown here is derived from an EMBL/GenBank/DDBJ whole genome shotgun (WGS) entry which is preliminary data.</text>
</comment>
<dbReference type="EC" id="2.7.7.65" evidence="2"/>
<accession>A0ABU5ATK2</accession>
<dbReference type="EMBL" id="JAVIIP010000014">
    <property type="protein sequence ID" value="MDX8540546.1"/>
    <property type="molecule type" value="Genomic_DNA"/>
</dbReference>
<dbReference type="InterPro" id="IPR029787">
    <property type="entry name" value="Nucleotide_cyclase"/>
</dbReference>
<dbReference type="SUPFAM" id="SSF55073">
    <property type="entry name" value="Nucleotide cyclase"/>
    <property type="match status" value="1"/>
</dbReference>
<dbReference type="InterPro" id="IPR052155">
    <property type="entry name" value="Biofilm_reg_signaling"/>
</dbReference>
<dbReference type="Proteomes" id="UP001276564">
    <property type="component" value="Unassembled WGS sequence"/>
</dbReference>
<gene>
    <name evidence="2" type="ORF">RFM23_23260</name>
</gene>
<organism evidence="2 3">
    <name type="scientific">Mesorhizobium abyssinicae</name>
    <dbReference type="NCBI Taxonomy" id="1209958"/>
    <lineage>
        <taxon>Bacteria</taxon>
        <taxon>Pseudomonadati</taxon>
        <taxon>Pseudomonadota</taxon>
        <taxon>Alphaproteobacteria</taxon>
        <taxon>Hyphomicrobiales</taxon>
        <taxon>Phyllobacteriaceae</taxon>
        <taxon>Mesorhizobium</taxon>
    </lineage>
</organism>
<dbReference type="RefSeq" id="WP_127393365.1">
    <property type="nucleotide sequence ID" value="NZ_JAVIIP010000014.1"/>
</dbReference>
<proteinExistence type="predicted"/>
<dbReference type="Gene3D" id="3.30.450.20">
    <property type="entry name" value="PAS domain"/>
    <property type="match status" value="1"/>
</dbReference>
<dbReference type="Pfam" id="PF12860">
    <property type="entry name" value="PAS_7"/>
    <property type="match status" value="1"/>
</dbReference>
<keyword evidence="2" id="KW-0808">Transferase</keyword>
<dbReference type="Pfam" id="PF00990">
    <property type="entry name" value="GGDEF"/>
    <property type="match status" value="1"/>
</dbReference>
<keyword evidence="3" id="KW-1185">Reference proteome</keyword>
<dbReference type="NCBIfam" id="TIGR00254">
    <property type="entry name" value="GGDEF"/>
    <property type="match status" value="1"/>
</dbReference>
<dbReference type="InterPro" id="IPR000160">
    <property type="entry name" value="GGDEF_dom"/>
</dbReference>
<keyword evidence="2" id="KW-0548">Nucleotidyltransferase</keyword>
<dbReference type="PANTHER" id="PTHR44757">
    <property type="entry name" value="DIGUANYLATE CYCLASE DGCP"/>
    <property type="match status" value="1"/>
</dbReference>
<dbReference type="SMART" id="SM00267">
    <property type="entry name" value="GGDEF"/>
    <property type="match status" value="1"/>
</dbReference>
<feature type="domain" description="GGDEF" evidence="1">
    <location>
        <begin position="200"/>
        <end position="333"/>
    </location>
</feature>
<protein>
    <submittedName>
        <fullName evidence="2">Diguanylate cyclase</fullName>
        <ecNumber evidence="2">2.7.7.65</ecNumber>
    </submittedName>
</protein>
<evidence type="ECO:0000259" key="1">
    <source>
        <dbReference type="PROSITE" id="PS50887"/>
    </source>
</evidence>
<dbReference type="SUPFAM" id="SSF55785">
    <property type="entry name" value="PYP-like sensor domain (PAS domain)"/>
    <property type="match status" value="1"/>
</dbReference>
<evidence type="ECO:0000313" key="2">
    <source>
        <dbReference type="EMBL" id="MDX8540546.1"/>
    </source>
</evidence>
<dbReference type="InterPro" id="IPR035965">
    <property type="entry name" value="PAS-like_dom_sf"/>
</dbReference>
<name>A0ABU5ATK2_9HYPH</name>
<dbReference type="Gene3D" id="3.30.70.270">
    <property type="match status" value="1"/>
</dbReference>
<evidence type="ECO:0000313" key="3">
    <source>
        <dbReference type="Proteomes" id="UP001276564"/>
    </source>
</evidence>
<dbReference type="InterPro" id="IPR043128">
    <property type="entry name" value="Rev_trsase/Diguanyl_cyclase"/>
</dbReference>
<dbReference type="PANTHER" id="PTHR44757:SF2">
    <property type="entry name" value="BIOFILM ARCHITECTURE MAINTENANCE PROTEIN MBAA"/>
    <property type="match status" value="1"/>
</dbReference>
<dbReference type="GO" id="GO:0052621">
    <property type="term" value="F:diguanylate cyclase activity"/>
    <property type="evidence" value="ECO:0007669"/>
    <property type="project" value="UniProtKB-EC"/>
</dbReference>
<sequence>MAMASRGAVGALEASVPARLGTAGLAEAIGRMAQLVEHSRERIRLLEAVIENFPGGVSLFDQDLNMVICNQRQRTLLDYPDDLFANGYPSMEMLFRFNAERGEYGPGEVELHVARRLALVRQREAHVYERTRPNGTIVEVRGMPIDGGGFVTTYFDVTEQRRDQATIAHMAHHDALTDLPNRMLFSDRLHSAVALARRGALMAVHYLDLDKFKPVNDGFGHKAGDRLLIDVAARLRGAVRDHDTVARLGGDEFAIVQTGIAEKTDAAALASRIIDRFREPFTVAGTPFVLGLSVGIALAPGDGVTSDDLLQKADMALYRSKSGGRGTFHFFEA</sequence>
<dbReference type="PROSITE" id="PS50887">
    <property type="entry name" value="GGDEF"/>
    <property type="match status" value="1"/>
</dbReference>